<proteinExistence type="predicted"/>
<reference evidence="2" key="2">
    <citation type="submission" date="2025-08" db="UniProtKB">
        <authorList>
            <consortium name="Ensembl"/>
        </authorList>
    </citation>
    <scope>IDENTIFICATION</scope>
</reference>
<accession>H2YP22</accession>
<name>H2YP22_CIOSA</name>
<keyword evidence="3" id="KW-1185">Reference proteome</keyword>
<reference evidence="2" key="3">
    <citation type="submission" date="2025-09" db="UniProtKB">
        <authorList>
            <consortium name="Ensembl"/>
        </authorList>
    </citation>
    <scope>IDENTIFICATION</scope>
</reference>
<evidence type="ECO:0000256" key="1">
    <source>
        <dbReference type="SAM" id="MobiDB-lite"/>
    </source>
</evidence>
<reference evidence="3" key="1">
    <citation type="submission" date="2003-08" db="EMBL/GenBank/DDBJ databases">
        <authorList>
            <person name="Birren B."/>
            <person name="Nusbaum C."/>
            <person name="Abebe A."/>
            <person name="Abouelleil A."/>
            <person name="Adekoya E."/>
            <person name="Ait-zahra M."/>
            <person name="Allen N."/>
            <person name="Allen T."/>
            <person name="An P."/>
            <person name="Anderson M."/>
            <person name="Anderson S."/>
            <person name="Arachchi H."/>
            <person name="Armbruster J."/>
            <person name="Bachantsang P."/>
            <person name="Baldwin J."/>
            <person name="Barry A."/>
            <person name="Bayul T."/>
            <person name="Blitshsteyn B."/>
            <person name="Bloom T."/>
            <person name="Blye J."/>
            <person name="Boguslavskiy L."/>
            <person name="Borowsky M."/>
            <person name="Boukhgalter B."/>
            <person name="Brunache A."/>
            <person name="Butler J."/>
            <person name="Calixte N."/>
            <person name="Calvo S."/>
            <person name="Camarata J."/>
            <person name="Campo K."/>
            <person name="Chang J."/>
            <person name="Cheshatsang Y."/>
            <person name="Citroen M."/>
            <person name="Collymore A."/>
            <person name="Considine T."/>
            <person name="Cook A."/>
            <person name="Cooke P."/>
            <person name="Corum B."/>
            <person name="Cuomo C."/>
            <person name="David R."/>
            <person name="Dawoe T."/>
            <person name="Degray S."/>
            <person name="Dodge S."/>
            <person name="Dooley K."/>
            <person name="Dorje P."/>
            <person name="Dorjee K."/>
            <person name="Dorris L."/>
            <person name="Duffey N."/>
            <person name="Dupes A."/>
            <person name="Elkins T."/>
            <person name="Engels R."/>
            <person name="Erickson J."/>
            <person name="Farina A."/>
            <person name="Faro S."/>
            <person name="Ferreira P."/>
            <person name="Fischer H."/>
            <person name="Fitzgerald M."/>
            <person name="Foley K."/>
            <person name="Gage D."/>
            <person name="Galagan J."/>
            <person name="Gearin G."/>
            <person name="Gnerre S."/>
            <person name="Gnirke A."/>
            <person name="Goyette A."/>
            <person name="Graham J."/>
            <person name="Grandbois E."/>
            <person name="Gyaltsen K."/>
            <person name="Hafez N."/>
            <person name="Hagopian D."/>
            <person name="Hagos B."/>
            <person name="Hall J."/>
            <person name="Hatcher B."/>
            <person name="Heller A."/>
            <person name="Higgins H."/>
            <person name="Honan T."/>
            <person name="Horn A."/>
            <person name="Houde N."/>
            <person name="Hughes L."/>
            <person name="Hulme W."/>
            <person name="Husby E."/>
            <person name="Iliev I."/>
            <person name="Jaffe D."/>
            <person name="Jones C."/>
            <person name="Kamal M."/>
            <person name="Kamat A."/>
            <person name="Kamvysselis M."/>
            <person name="Karlsson E."/>
            <person name="Kells C."/>
            <person name="Kieu A."/>
            <person name="Kisner P."/>
            <person name="Kodira C."/>
            <person name="Kulbokas E."/>
            <person name="Labutti K."/>
            <person name="Lama D."/>
            <person name="Landers T."/>
            <person name="Leger J."/>
            <person name="Levine S."/>
            <person name="Lewis D."/>
            <person name="Lewis T."/>
            <person name="Lindblad-toh K."/>
            <person name="Liu X."/>
            <person name="Lokyitsang T."/>
            <person name="Lokyitsang Y."/>
            <person name="Lucien O."/>
            <person name="Lui A."/>
            <person name="Ma L.J."/>
            <person name="Mabbitt R."/>
            <person name="Macdonald J."/>
            <person name="Maclean C."/>
            <person name="Major J."/>
            <person name="Manning J."/>
            <person name="Marabella R."/>
            <person name="Maru K."/>
            <person name="Matthews C."/>
            <person name="Mauceli E."/>
            <person name="Mccarthy M."/>
            <person name="Mcdonough S."/>
            <person name="Mcghee T."/>
            <person name="Meldrim J."/>
            <person name="Meneus L."/>
            <person name="Mesirov J."/>
            <person name="Mihalev A."/>
            <person name="Mihova T."/>
            <person name="Mikkelsen T."/>
            <person name="Mlenga V."/>
            <person name="Moru K."/>
            <person name="Mozes J."/>
            <person name="Mulrain L."/>
            <person name="Munson G."/>
            <person name="Naylor J."/>
            <person name="Newes C."/>
            <person name="Nguyen C."/>
            <person name="Nguyen N."/>
            <person name="Nguyen T."/>
            <person name="Nicol R."/>
            <person name="Nielsen C."/>
            <person name="Nizzari M."/>
            <person name="Norbu C."/>
            <person name="Norbu N."/>
            <person name="O'donnell P."/>
            <person name="Okoawo O."/>
            <person name="O'leary S."/>
            <person name="Omotosho B."/>
            <person name="O'neill K."/>
            <person name="Osman S."/>
            <person name="Parker S."/>
            <person name="Perrin D."/>
            <person name="Phunkhang P."/>
            <person name="Piqani B."/>
            <person name="Purcell S."/>
            <person name="Rachupka T."/>
            <person name="Ramasamy U."/>
            <person name="Rameau R."/>
            <person name="Ray V."/>
            <person name="Raymond C."/>
            <person name="Retta R."/>
            <person name="Richardson S."/>
            <person name="Rise C."/>
            <person name="Rodriguez J."/>
            <person name="Rogers J."/>
            <person name="Rogov P."/>
            <person name="Rutman M."/>
            <person name="Schupbach R."/>
            <person name="Seaman C."/>
            <person name="Settipalli S."/>
            <person name="Sharpe T."/>
            <person name="Sheridan J."/>
            <person name="Sherpa N."/>
            <person name="Shi J."/>
            <person name="Smirnov S."/>
            <person name="Smith C."/>
            <person name="Sougnez C."/>
            <person name="Spencer B."/>
            <person name="Stalker J."/>
            <person name="Stange-thomann N."/>
            <person name="Stavropoulos S."/>
            <person name="Stetson K."/>
            <person name="Stone C."/>
            <person name="Stone S."/>
            <person name="Stubbs M."/>
            <person name="Talamas J."/>
            <person name="Tchuinga P."/>
            <person name="Tenzing P."/>
            <person name="Tesfaye S."/>
            <person name="Theodore J."/>
            <person name="Thoulutsang Y."/>
            <person name="Topham K."/>
            <person name="Towey S."/>
            <person name="Tsamla T."/>
            <person name="Tsomo N."/>
            <person name="Vallee D."/>
            <person name="Vassiliev H."/>
            <person name="Venkataraman V."/>
            <person name="Vinson J."/>
            <person name="Vo A."/>
            <person name="Wade C."/>
            <person name="Wang S."/>
            <person name="Wangchuk T."/>
            <person name="Wangdi T."/>
            <person name="Whittaker C."/>
            <person name="Wilkinson J."/>
            <person name="Wu Y."/>
            <person name="Wyman D."/>
            <person name="Yadav S."/>
            <person name="Yang S."/>
            <person name="Yang X."/>
            <person name="Yeager S."/>
            <person name="Yee E."/>
            <person name="Young G."/>
            <person name="Zainoun J."/>
            <person name="Zembeck L."/>
            <person name="Zimmer A."/>
            <person name="Zody M."/>
            <person name="Lander E."/>
        </authorList>
    </citation>
    <scope>NUCLEOTIDE SEQUENCE [LARGE SCALE GENOMIC DNA]</scope>
</reference>
<dbReference type="AlphaFoldDB" id="H2YP22"/>
<sequence length="35" mass="3842">MSENTLSPEEVRRRRLARLSNGKPSSGVASTDVKI</sequence>
<dbReference type="InParanoid" id="H2YP22"/>
<protein>
    <submittedName>
        <fullName evidence="2">Uncharacterized protein</fullName>
    </submittedName>
</protein>
<organism evidence="2 3">
    <name type="scientific">Ciona savignyi</name>
    <name type="common">Pacific transparent sea squirt</name>
    <dbReference type="NCBI Taxonomy" id="51511"/>
    <lineage>
        <taxon>Eukaryota</taxon>
        <taxon>Metazoa</taxon>
        <taxon>Chordata</taxon>
        <taxon>Tunicata</taxon>
        <taxon>Ascidiacea</taxon>
        <taxon>Phlebobranchia</taxon>
        <taxon>Cionidae</taxon>
        <taxon>Ciona</taxon>
    </lineage>
</organism>
<evidence type="ECO:0000313" key="3">
    <source>
        <dbReference type="Proteomes" id="UP000007875"/>
    </source>
</evidence>
<feature type="region of interest" description="Disordered" evidence="1">
    <location>
        <begin position="1"/>
        <end position="35"/>
    </location>
</feature>
<dbReference type="Ensembl" id="ENSCSAVT00000007171.1">
    <property type="protein sequence ID" value="ENSCSAVP00000007080.1"/>
    <property type="gene ID" value="ENSCSAVG00000004232.1"/>
</dbReference>
<dbReference type="Proteomes" id="UP000007875">
    <property type="component" value="Unassembled WGS sequence"/>
</dbReference>
<dbReference type="HOGENOM" id="CLU_3370830_0_0_1"/>
<evidence type="ECO:0000313" key="2">
    <source>
        <dbReference type="Ensembl" id="ENSCSAVP00000007080.1"/>
    </source>
</evidence>